<gene>
    <name evidence="2" type="ORF">FF124_12780</name>
</gene>
<keyword evidence="3" id="KW-1185">Reference proteome</keyword>
<dbReference type="OrthoDB" id="4146344at2"/>
<reference evidence="2 3" key="1">
    <citation type="submission" date="2019-05" db="EMBL/GenBank/DDBJ databases">
        <authorList>
            <person name="Lee S.D."/>
        </authorList>
    </citation>
    <scope>NUCLEOTIDE SEQUENCE [LARGE SCALE GENOMIC DNA]</scope>
    <source>
        <strain evidence="2 3">GH2-6</strain>
    </source>
</reference>
<sequence length="261" mass="27722">MADPRSAAATLEGFAAALLGPQAETAPAGVANPFGGSAVKRFGVYRNNVAVGLKGALADIFPVTRDLVGERFFSAMAGAYIAHEPPRTPVIAEYGQGFADFIATFEPAEHLFFLPDIARLERAWLDAYHASDAEPLSPEMLQTLSPDDLMAATLVAHPATRLQRFDSAAVSICLRVRNGTGLKDFDPSPAETALVTRPRYDVSVLSLDDGQSVFFNKLIDGRPIGEAAEAATTLDAAFELGAAFSILMTSGAFMRLSAARE</sequence>
<protein>
    <submittedName>
        <fullName evidence="2">DUF2063 domain-containing protein</fullName>
    </submittedName>
</protein>
<proteinExistence type="predicted"/>
<dbReference type="EMBL" id="VCLB01000006">
    <property type="protein sequence ID" value="TNB47716.1"/>
    <property type="molecule type" value="Genomic_DNA"/>
</dbReference>
<reference evidence="2 3" key="2">
    <citation type="submission" date="2019-06" db="EMBL/GenBank/DDBJ databases">
        <title>Martelella lutilitoris sp. nov., isolated from a tidal mudflat.</title>
        <authorList>
            <person name="Kim Y.-J."/>
        </authorList>
    </citation>
    <scope>NUCLEOTIDE SEQUENCE [LARGE SCALE GENOMIC DNA]</scope>
    <source>
        <strain evidence="2 3">GH2-6</strain>
    </source>
</reference>
<evidence type="ECO:0000313" key="3">
    <source>
        <dbReference type="Proteomes" id="UP000307874"/>
    </source>
</evidence>
<organism evidence="2 3">
    <name type="scientific">Martelella lutilitoris</name>
    <dbReference type="NCBI Taxonomy" id="2583532"/>
    <lineage>
        <taxon>Bacteria</taxon>
        <taxon>Pseudomonadati</taxon>
        <taxon>Pseudomonadota</taxon>
        <taxon>Alphaproteobacteria</taxon>
        <taxon>Hyphomicrobiales</taxon>
        <taxon>Aurantimonadaceae</taxon>
        <taxon>Martelella</taxon>
    </lineage>
</organism>
<feature type="domain" description="Putative DNA-binding" evidence="1">
    <location>
        <begin position="14"/>
        <end position="102"/>
    </location>
</feature>
<evidence type="ECO:0000313" key="2">
    <source>
        <dbReference type="EMBL" id="TNB47716.1"/>
    </source>
</evidence>
<dbReference type="RefSeq" id="WP_138748876.1">
    <property type="nucleotide sequence ID" value="NZ_VCLB01000006.1"/>
</dbReference>
<evidence type="ECO:0000259" key="1">
    <source>
        <dbReference type="Pfam" id="PF09836"/>
    </source>
</evidence>
<dbReference type="AlphaFoldDB" id="A0A5C4JQM6"/>
<dbReference type="Proteomes" id="UP000307874">
    <property type="component" value="Unassembled WGS sequence"/>
</dbReference>
<name>A0A5C4JQM6_9HYPH</name>
<dbReference type="Gene3D" id="1.10.150.690">
    <property type="entry name" value="DUF2063"/>
    <property type="match status" value="1"/>
</dbReference>
<dbReference type="Pfam" id="PF09836">
    <property type="entry name" value="DUF2063"/>
    <property type="match status" value="1"/>
</dbReference>
<dbReference type="InterPro" id="IPR044922">
    <property type="entry name" value="DUF2063_N_sf"/>
</dbReference>
<accession>A0A5C4JQM6</accession>
<comment type="caution">
    <text evidence="2">The sequence shown here is derived from an EMBL/GenBank/DDBJ whole genome shotgun (WGS) entry which is preliminary data.</text>
</comment>
<dbReference type="InterPro" id="IPR018640">
    <property type="entry name" value="DUF2063"/>
</dbReference>